<comment type="caution">
    <text evidence="1">The sequence shown here is derived from an EMBL/GenBank/DDBJ whole genome shotgun (WGS) entry which is preliminary data.</text>
</comment>
<name>A0A0D7WUZ9_9BACL</name>
<keyword evidence="2" id="KW-1185">Reference proteome</keyword>
<dbReference type="RefSeq" id="WP_044648883.1">
    <property type="nucleotide sequence ID" value="NZ_JTHP01000085.1"/>
</dbReference>
<evidence type="ECO:0000313" key="1">
    <source>
        <dbReference type="EMBL" id="KJD42799.1"/>
    </source>
</evidence>
<organism evidence="1 2">
    <name type="scientific">Paenibacillus terrae</name>
    <dbReference type="NCBI Taxonomy" id="159743"/>
    <lineage>
        <taxon>Bacteria</taxon>
        <taxon>Bacillati</taxon>
        <taxon>Bacillota</taxon>
        <taxon>Bacilli</taxon>
        <taxon>Bacillales</taxon>
        <taxon>Paenibacillaceae</taxon>
        <taxon>Paenibacillus</taxon>
    </lineage>
</organism>
<protein>
    <submittedName>
        <fullName evidence="1">Uncharacterized protein</fullName>
    </submittedName>
</protein>
<evidence type="ECO:0000313" key="2">
    <source>
        <dbReference type="Proteomes" id="UP000032534"/>
    </source>
</evidence>
<reference evidence="1 2" key="1">
    <citation type="submission" date="2014-11" db="EMBL/GenBank/DDBJ databases">
        <title>Draft Genome Sequences of Paenibacillus polymyxa NRRL B-30509 and Paenibacillus terrae NRRL B-30644, Strains from a Poultry Environment that Produce Tridecaptin A and Paenicidins.</title>
        <authorList>
            <person name="van Belkum M.J."/>
            <person name="Lohans C.T."/>
            <person name="Vederas J.C."/>
        </authorList>
    </citation>
    <scope>NUCLEOTIDE SEQUENCE [LARGE SCALE GENOMIC DNA]</scope>
    <source>
        <strain evidence="1 2">NRRL B-30644</strain>
    </source>
</reference>
<dbReference type="PATRIC" id="fig|159743.3.peg.5828"/>
<sequence length="96" mass="11017">MTVKFQKIIDGFSKYNVVTGDDEQIHAVLEQVGIEVDELWDLAKYLENAFEKALDEGNPNIADKIEQLQYGINFLCEAHSEGYKVLFKSKYIEQSI</sequence>
<dbReference type="Proteomes" id="UP000032534">
    <property type="component" value="Unassembled WGS sequence"/>
</dbReference>
<dbReference type="EMBL" id="JTHP01000085">
    <property type="protein sequence ID" value="KJD42799.1"/>
    <property type="molecule type" value="Genomic_DNA"/>
</dbReference>
<dbReference type="AlphaFoldDB" id="A0A0D7WUZ9"/>
<proteinExistence type="predicted"/>
<accession>A0A0D7WUZ9</accession>
<gene>
    <name evidence="1" type="ORF">QD47_26260</name>
</gene>
<dbReference type="OrthoDB" id="2647160at2"/>